<name>A0ABW7QNN9_9ACTN</name>
<dbReference type="PROSITE" id="PS00216">
    <property type="entry name" value="SUGAR_TRANSPORT_1"/>
    <property type="match status" value="1"/>
</dbReference>
<feature type="transmembrane region" description="Helical" evidence="9">
    <location>
        <begin position="103"/>
        <end position="129"/>
    </location>
</feature>
<evidence type="ECO:0000256" key="9">
    <source>
        <dbReference type="SAM" id="Phobius"/>
    </source>
</evidence>
<accession>A0ABW7QNN9</accession>
<keyword evidence="5 9" id="KW-1133">Transmembrane helix</keyword>
<feature type="transmembrane region" description="Helical" evidence="9">
    <location>
        <begin position="135"/>
        <end position="153"/>
    </location>
</feature>
<sequence length="508" mass="52806">MDRSPAPQPFEAAPTAGATSAPAPHETGGRHEHRWLILGVVGIAQLMVVLDATIVNIALPSAQRDLGFSDGNRQWIVTAYALAFGSLLLLGGRIADLVGRKMVFLAGLGGFALASALGGAATSFTMLVVARALQGVFGALLAPAALSLLTTTFTDPKERAKAFGIYGAIAGAGGAVGLLLGGVLTEYLDWRWCLYVNLIFAVFAMLGGARLLHGGRPADRPKLDVPGTVLVSAGLFCIVYGFSNAESHAWGDARTWGFLVIGAVLVAAFAWWQTRAAHPLLPLRVVLDRDRAASFLAMFISGAGMFGVFLFLTYYLQQILGYTPVKTGLAFLPMVAVMVVISVVTTNSLVPRFGAKPIVPLGMGLAAAAMAWLTALDVHSGYAAHVLPPLLVAGLGLGLVFAPAMSMATAGVAAHDAGVASAMVNTSQQVGGSIGTALLNSLATSAAANYLMGRRPTPEVQAQSAMESYSTAYWWSAVFFAVGLLVTVVLYRRGAPVHSDTGGGPVHM</sequence>
<feature type="transmembrane region" description="Helical" evidence="9">
    <location>
        <begin position="35"/>
        <end position="59"/>
    </location>
</feature>
<dbReference type="InterPro" id="IPR011701">
    <property type="entry name" value="MFS"/>
</dbReference>
<reference evidence="11 12" key="1">
    <citation type="submission" date="2024-10" db="EMBL/GenBank/DDBJ databases">
        <title>The Natural Products Discovery Center: Release of the First 8490 Sequenced Strains for Exploring Actinobacteria Biosynthetic Diversity.</title>
        <authorList>
            <person name="Kalkreuter E."/>
            <person name="Kautsar S.A."/>
            <person name="Yang D."/>
            <person name="Bader C.D."/>
            <person name="Teijaro C.N."/>
            <person name="Fluegel L."/>
            <person name="Davis C.M."/>
            <person name="Simpson J.R."/>
            <person name="Lauterbach L."/>
            <person name="Steele A.D."/>
            <person name="Gui C."/>
            <person name="Meng S."/>
            <person name="Li G."/>
            <person name="Viehrig K."/>
            <person name="Ye F."/>
            <person name="Su P."/>
            <person name="Kiefer A.F."/>
            <person name="Nichols A."/>
            <person name="Cepeda A.J."/>
            <person name="Yan W."/>
            <person name="Fan B."/>
            <person name="Jiang Y."/>
            <person name="Adhikari A."/>
            <person name="Zheng C.-J."/>
            <person name="Schuster L."/>
            <person name="Cowan T.M."/>
            <person name="Smanski M.J."/>
            <person name="Chevrette M.G."/>
            <person name="De Carvalho L.P.S."/>
            <person name="Shen B."/>
        </authorList>
    </citation>
    <scope>NUCLEOTIDE SEQUENCE [LARGE SCALE GENOMIC DNA]</scope>
    <source>
        <strain evidence="11 12">NPDC017990</strain>
    </source>
</reference>
<dbReference type="Gene3D" id="1.20.1250.20">
    <property type="entry name" value="MFS general substrate transporter like domains"/>
    <property type="match status" value="1"/>
</dbReference>
<dbReference type="InterPro" id="IPR036259">
    <property type="entry name" value="MFS_trans_sf"/>
</dbReference>
<evidence type="ECO:0000256" key="8">
    <source>
        <dbReference type="SAM" id="MobiDB-lite"/>
    </source>
</evidence>
<evidence type="ECO:0000256" key="5">
    <source>
        <dbReference type="ARBA" id="ARBA00022989"/>
    </source>
</evidence>
<evidence type="ECO:0000256" key="4">
    <source>
        <dbReference type="ARBA" id="ARBA00022692"/>
    </source>
</evidence>
<dbReference type="Gene3D" id="1.20.1720.10">
    <property type="entry name" value="Multidrug resistance protein D"/>
    <property type="match status" value="1"/>
</dbReference>
<feature type="transmembrane region" description="Helical" evidence="9">
    <location>
        <begin position="382"/>
        <end position="402"/>
    </location>
</feature>
<gene>
    <name evidence="11" type="ORF">ACH4F9_16445</name>
</gene>
<feature type="transmembrane region" description="Helical" evidence="9">
    <location>
        <begin position="472"/>
        <end position="491"/>
    </location>
</feature>
<evidence type="ECO:0000259" key="10">
    <source>
        <dbReference type="PROSITE" id="PS50850"/>
    </source>
</evidence>
<feature type="transmembrane region" description="Helical" evidence="9">
    <location>
        <begin position="165"/>
        <end position="188"/>
    </location>
</feature>
<protein>
    <submittedName>
        <fullName evidence="11">MFS transporter</fullName>
    </submittedName>
</protein>
<dbReference type="RefSeq" id="WP_397712263.1">
    <property type="nucleotide sequence ID" value="NZ_JBIRGN010000003.1"/>
</dbReference>
<dbReference type="NCBIfam" id="TIGR00711">
    <property type="entry name" value="efflux_EmrB"/>
    <property type="match status" value="1"/>
</dbReference>
<dbReference type="SUPFAM" id="SSF103473">
    <property type="entry name" value="MFS general substrate transporter"/>
    <property type="match status" value="1"/>
</dbReference>
<keyword evidence="2" id="KW-0813">Transport</keyword>
<keyword evidence="3" id="KW-1003">Cell membrane</keyword>
<evidence type="ECO:0000313" key="11">
    <source>
        <dbReference type="EMBL" id="MFH8546591.1"/>
    </source>
</evidence>
<evidence type="ECO:0000256" key="1">
    <source>
        <dbReference type="ARBA" id="ARBA00004651"/>
    </source>
</evidence>
<dbReference type="InterPro" id="IPR020846">
    <property type="entry name" value="MFS_dom"/>
</dbReference>
<dbReference type="PANTHER" id="PTHR42718">
    <property type="entry name" value="MAJOR FACILITATOR SUPERFAMILY MULTIDRUG TRANSPORTER MFSC"/>
    <property type="match status" value="1"/>
</dbReference>
<feature type="compositionally biased region" description="Low complexity" evidence="8">
    <location>
        <begin position="12"/>
        <end position="24"/>
    </location>
</feature>
<feature type="domain" description="Major facilitator superfamily (MFS) profile" evidence="10">
    <location>
        <begin position="37"/>
        <end position="495"/>
    </location>
</feature>
<feature type="transmembrane region" description="Helical" evidence="9">
    <location>
        <begin position="358"/>
        <end position="376"/>
    </location>
</feature>
<feature type="transmembrane region" description="Helical" evidence="9">
    <location>
        <begin position="293"/>
        <end position="316"/>
    </location>
</feature>
<organism evidence="11 12">
    <name type="scientific">Streptomyces longisporoflavus</name>
    <dbReference type="NCBI Taxonomy" id="28044"/>
    <lineage>
        <taxon>Bacteria</taxon>
        <taxon>Bacillati</taxon>
        <taxon>Actinomycetota</taxon>
        <taxon>Actinomycetes</taxon>
        <taxon>Kitasatosporales</taxon>
        <taxon>Streptomycetaceae</taxon>
        <taxon>Streptomyces</taxon>
    </lineage>
</organism>
<feature type="transmembrane region" description="Helical" evidence="9">
    <location>
        <begin position="225"/>
        <end position="243"/>
    </location>
</feature>
<dbReference type="InterPro" id="IPR005829">
    <property type="entry name" value="Sugar_transporter_CS"/>
</dbReference>
<dbReference type="EMBL" id="JBIRGQ010000003">
    <property type="protein sequence ID" value="MFH8546591.1"/>
    <property type="molecule type" value="Genomic_DNA"/>
</dbReference>
<feature type="transmembrane region" description="Helical" evidence="9">
    <location>
        <begin position="74"/>
        <end position="91"/>
    </location>
</feature>
<feature type="region of interest" description="Disordered" evidence="8">
    <location>
        <begin position="1"/>
        <end position="28"/>
    </location>
</feature>
<evidence type="ECO:0000313" key="12">
    <source>
        <dbReference type="Proteomes" id="UP001610818"/>
    </source>
</evidence>
<feature type="transmembrane region" description="Helical" evidence="9">
    <location>
        <begin position="255"/>
        <end position="272"/>
    </location>
</feature>
<dbReference type="CDD" id="cd17321">
    <property type="entry name" value="MFS_MMR_MDR_like"/>
    <property type="match status" value="1"/>
</dbReference>
<keyword evidence="6 9" id="KW-0472">Membrane</keyword>
<dbReference type="PANTHER" id="PTHR42718:SF46">
    <property type="entry name" value="BLR6921 PROTEIN"/>
    <property type="match status" value="1"/>
</dbReference>
<evidence type="ECO:0000256" key="6">
    <source>
        <dbReference type="ARBA" id="ARBA00023136"/>
    </source>
</evidence>
<evidence type="ECO:0000256" key="7">
    <source>
        <dbReference type="ARBA" id="ARBA00023251"/>
    </source>
</evidence>
<keyword evidence="4 9" id="KW-0812">Transmembrane</keyword>
<dbReference type="Pfam" id="PF07690">
    <property type="entry name" value="MFS_1"/>
    <property type="match status" value="1"/>
</dbReference>
<dbReference type="PROSITE" id="PS50850">
    <property type="entry name" value="MFS"/>
    <property type="match status" value="1"/>
</dbReference>
<comment type="caution">
    <text evidence="11">The sequence shown here is derived from an EMBL/GenBank/DDBJ whole genome shotgun (WGS) entry which is preliminary data.</text>
</comment>
<comment type="subcellular location">
    <subcellularLocation>
        <location evidence="1">Cell membrane</location>
        <topology evidence="1">Multi-pass membrane protein</topology>
    </subcellularLocation>
</comment>
<keyword evidence="7" id="KW-0046">Antibiotic resistance</keyword>
<keyword evidence="12" id="KW-1185">Reference proteome</keyword>
<dbReference type="InterPro" id="IPR004638">
    <property type="entry name" value="EmrB-like"/>
</dbReference>
<feature type="transmembrane region" description="Helical" evidence="9">
    <location>
        <begin position="328"/>
        <end position="346"/>
    </location>
</feature>
<dbReference type="Proteomes" id="UP001610818">
    <property type="component" value="Unassembled WGS sequence"/>
</dbReference>
<dbReference type="PRINTS" id="PR01036">
    <property type="entry name" value="TCRTETB"/>
</dbReference>
<evidence type="ECO:0000256" key="3">
    <source>
        <dbReference type="ARBA" id="ARBA00022475"/>
    </source>
</evidence>
<feature type="transmembrane region" description="Helical" evidence="9">
    <location>
        <begin position="430"/>
        <end position="452"/>
    </location>
</feature>
<proteinExistence type="predicted"/>
<feature type="transmembrane region" description="Helical" evidence="9">
    <location>
        <begin position="194"/>
        <end position="213"/>
    </location>
</feature>
<evidence type="ECO:0000256" key="2">
    <source>
        <dbReference type="ARBA" id="ARBA00022448"/>
    </source>
</evidence>